<dbReference type="OrthoDB" id="73680at2759"/>
<evidence type="ECO:0000259" key="8">
    <source>
        <dbReference type="PROSITE" id="PS50105"/>
    </source>
</evidence>
<feature type="compositionally biased region" description="Polar residues" evidence="4">
    <location>
        <begin position="440"/>
        <end position="449"/>
    </location>
</feature>
<keyword evidence="10" id="KW-1185">Reference proteome</keyword>
<keyword evidence="1 3" id="KW-0728">SH3 domain</keyword>
<accession>A0A2I1D9D2</accession>
<dbReference type="Pfam" id="PF07647">
    <property type="entry name" value="SAM_2"/>
    <property type="match status" value="1"/>
</dbReference>
<feature type="compositionally biased region" description="Basic and acidic residues" evidence="4">
    <location>
        <begin position="633"/>
        <end position="645"/>
    </location>
</feature>
<dbReference type="InterPro" id="IPR013761">
    <property type="entry name" value="SAM/pointed_sf"/>
</dbReference>
<comment type="caution">
    <text evidence="9">The sequence shown here is derived from an EMBL/GenBank/DDBJ whole genome shotgun (WGS) entry which is preliminary data.</text>
</comment>
<feature type="region of interest" description="Disordered" evidence="4">
    <location>
        <begin position="364"/>
        <end position="497"/>
    </location>
</feature>
<feature type="compositionally biased region" description="Polar residues" evidence="4">
    <location>
        <begin position="915"/>
        <end position="925"/>
    </location>
</feature>
<dbReference type="VEuPathDB" id="FungiDB:P168DRAFT_232330"/>
<dbReference type="Gene3D" id="1.10.150.50">
    <property type="entry name" value="Transcription Factor, Ets-1"/>
    <property type="match status" value="1"/>
</dbReference>
<dbReference type="Pfam" id="PF00018">
    <property type="entry name" value="SH3_1"/>
    <property type="match status" value="1"/>
</dbReference>
<feature type="compositionally biased region" description="Polar residues" evidence="4">
    <location>
        <begin position="997"/>
        <end position="1007"/>
    </location>
</feature>
<evidence type="ECO:0000313" key="10">
    <source>
        <dbReference type="Proteomes" id="UP000234254"/>
    </source>
</evidence>
<feature type="compositionally biased region" description="Low complexity" evidence="4">
    <location>
        <begin position="682"/>
        <end position="705"/>
    </location>
</feature>
<dbReference type="GO" id="GO:0005783">
    <property type="term" value="C:endoplasmic reticulum"/>
    <property type="evidence" value="ECO:0007669"/>
    <property type="project" value="TreeGrafter"/>
</dbReference>
<dbReference type="RefSeq" id="XP_024695077.1">
    <property type="nucleotide sequence ID" value="XM_024833316.1"/>
</dbReference>
<dbReference type="SUPFAM" id="SSF47769">
    <property type="entry name" value="SAM/Pointed domain"/>
    <property type="match status" value="1"/>
</dbReference>
<feature type="transmembrane region" description="Helical" evidence="5">
    <location>
        <begin position="1610"/>
        <end position="1633"/>
    </location>
</feature>
<feature type="compositionally biased region" description="Polar residues" evidence="4">
    <location>
        <begin position="89"/>
        <end position="107"/>
    </location>
</feature>
<dbReference type="GO" id="GO:0006506">
    <property type="term" value="P:GPI anchor biosynthetic process"/>
    <property type="evidence" value="ECO:0007669"/>
    <property type="project" value="InterPro"/>
</dbReference>
<dbReference type="EMBL" id="MSFM01000003">
    <property type="protein sequence ID" value="PKY06483.1"/>
    <property type="molecule type" value="Genomic_DNA"/>
</dbReference>
<evidence type="ECO:0000256" key="3">
    <source>
        <dbReference type="PROSITE-ProRule" id="PRU00192"/>
    </source>
</evidence>
<feature type="compositionally biased region" description="Polar residues" evidence="4">
    <location>
        <begin position="524"/>
        <end position="539"/>
    </location>
</feature>
<keyword evidence="5" id="KW-0812">Transmembrane</keyword>
<dbReference type="Pfam" id="PF00169">
    <property type="entry name" value="PH"/>
    <property type="match status" value="1"/>
</dbReference>
<feature type="region of interest" description="Disordered" evidence="4">
    <location>
        <begin position="523"/>
        <end position="761"/>
    </location>
</feature>
<dbReference type="SMART" id="SM00454">
    <property type="entry name" value="SAM"/>
    <property type="match status" value="1"/>
</dbReference>
<feature type="domain" description="SAM" evidence="8">
    <location>
        <begin position="259"/>
        <end position="325"/>
    </location>
</feature>
<evidence type="ECO:0000256" key="1">
    <source>
        <dbReference type="ARBA" id="ARBA00022443"/>
    </source>
</evidence>
<sequence length="1689" mass="184421">MALTSPPRGVKPGDHLLVVHDFDARGPDELTLRRGEKIELVEMDDGFGDGWYLGKDTSSGASGLFPGVYTTAAPKIPVRQRTESEADTSHTNAQSTSEGKSLSSETTAVVPKSGESTPHASRHASLSDMRAPDLDAASFAPKPPQRASSSPLPTAKMAVDVQRSLRQSIDGQLAGPGQESPVMNETLSVIDEHITDLSTPRHSMAPHQEHSNNNNSSKVANDSASEYSSHLENRMSYINGHETDEEEENHLTEDEVRQWDPAETARYLRQLGLEARHCEIFEEQEITGDVLLDMDQDFLFMKEFDFGVMGRRLKTWHRIKAFQEEVKGLISSQRQSSRGSTSGFATPVDDRSLSRAGHTSYVLPRIPHVRGSTGSHRLSGSLPTSFGAPGSGPGPLDHARRPSAASIRDVNHSRRHSSIDTTNRYSTAADGSPPLRHHQSGSFDRSWTLNGGGSQRAQPPPRPGTSLGAAPVTASPDAITPPHAIRESGSNGSDSAIVVTDDLDRGYFSGPEADTRRVKRLQKRTSMGGSMTSRLSSGTDELPYRLRPGSRRRHSRIGSADSIRDAVPPPPAAGASARSSYAAPAPAVPKGRFRSLSTRITDRHAHPSATARSSEEKASSPGILAALSPFTGKADRSEKPDRDTRAMSLNPVKNAGPKFRRAMGFRTSSDVAPKRLDTTVGPASPARDADPASARTGSTTPSTSKSSERHSTDGSAKNADGSLSLPRSRTTAAKNGAGTKSKKDTSAYTRGLEKKSPQEQMRGCDYAGWMKKRSSNLMTTWKPRLFVLRGRRLSYYYSEQDTEERGLIDITAHRVLRADHDPIVALHATLTGATASPTSPPTEKVPLSESTLRAPKQANEGPFFFKLVPPKTGHSRTVQFTKPAIHYFQVDNVKEGRLWMAALMKATIERDLQSPVESSNKQRTISLKEARLMNQRPPSLMAAPPTPEEPETQEQPLPTPPSDATGLRTQGLRADGTTPPAADTDEPATAVDEDKPASNQLGQLDTGPTSLLPDPSLLPIPPNNQSTLYNYNNNPATANATPMSLLLLLRRILSRVLCVLLPLALTSSLYLYLYPVFQGCAFPLPTPNEQPSNPRLSFQHTLHQHLAPHSASDPALVRVLVLADPQLEGDSSLPKPEHELPARLRYHWQSVSDSVQRALPSPRHDDDNDTRTALSSIRTTISSAVRALAEDDFPRALRAARKRLDLLGNDYYLAHIYRTLHWWSRPTHVTVLGDLIGSQWVTDEEFDRRGGRYWDRVFRGGQRVPDELTVTGAEDYTGGHDGEPSSALEELQRTDSPWAQRIVNIVGNHDVGYAGDASESRLERFERVFGRANYDIRFRAPPVHINDGNDTSTITPTLHLINLNTLTLDTPAISPTVQSHTYTYLNDVIFKRSYPVEDRSTFTLLLTHLPLHKQDGVCTDGPYFSFFDKDDKNGPDGVPRFHEGGLKEQNHLSEHLSATGVLQGIFGMSGDASAPAAGRGRNGLVLTGHDHTGCDVLHFVNRSAPVSSTPDDAEAEADTSKEEEQPQQQEPQWTWSAKRFNQHQPQLQPQHQPEKEMEEANPSIREVTLRSMMGEYGGNAALLSLWFDADPAVLEWRYEITMCAAGVQHLWWAVHVVGFVTLIVGGVYGLLLLGSLGSATAGTEVEPKVQVKAGDVAKVSGDKVNVGCSSPGEKGREKEKQVVEKEGDT</sequence>
<feature type="region of interest" description="Disordered" evidence="4">
    <location>
        <begin position="199"/>
        <end position="228"/>
    </location>
</feature>
<dbReference type="InterPro" id="IPR011993">
    <property type="entry name" value="PH-like_dom_sf"/>
</dbReference>
<feature type="region of interest" description="Disordered" evidence="4">
    <location>
        <begin position="78"/>
        <end position="154"/>
    </location>
</feature>
<dbReference type="SMART" id="SM00233">
    <property type="entry name" value="PH"/>
    <property type="match status" value="1"/>
</dbReference>
<evidence type="ECO:0000259" key="7">
    <source>
        <dbReference type="PROSITE" id="PS50003"/>
    </source>
</evidence>
<dbReference type="SUPFAM" id="SSF50044">
    <property type="entry name" value="SH3-domain"/>
    <property type="match status" value="1"/>
</dbReference>
<feature type="compositionally biased region" description="Basic and acidic residues" evidence="4">
    <location>
        <begin position="1673"/>
        <end position="1689"/>
    </location>
</feature>
<feature type="region of interest" description="Disordered" evidence="4">
    <location>
        <begin position="329"/>
        <end position="352"/>
    </location>
</feature>
<name>A0A2I1D9D2_ASPC2</name>
<dbReference type="Proteomes" id="UP000234254">
    <property type="component" value="Unassembled WGS sequence"/>
</dbReference>
<feature type="compositionally biased region" description="Low complexity" evidence="4">
    <location>
        <begin position="331"/>
        <end position="343"/>
    </location>
</feature>
<dbReference type="InterPro" id="IPR029052">
    <property type="entry name" value="Metallo-depent_PP-like"/>
</dbReference>
<dbReference type="PANTHER" id="PTHR13315">
    <property type="entry name" value="METALLO PHOSPHOESTERASE RELATED"/>
    <property type="match status" value="1"/>
</dbReference>
<dbReference type="SUPFAM" id="SSF56300">
    <property type="entry name" value="Metallo-dependent phosphatases"/>
    <property type="match status" value="1"/>
</dbReference>
<protein>
    <recommendedName>
        <fullName evidence="11">Polarized growth protein</fullName>
    </recommendedName>
</protein>
<feature type="compositionally biased region" description="Low complexity" evidence="4">
    <location>
        <begin position="974"/>
        <end position="990"/>
    </location>
</feature>
<dbReference type="GO" id="GO:0016020">
    <property type="term" value="C:membrane"/>
    <property type="evidence" value="ECO:0007669"/>
    <property type="project" value="GOC"/>
</dbReference>
<gene>
    <name evidence="9" type="ORF">P168DRAFT_232330</name>
</gene>
<dbReference type="CDD" id="cd09535">
    <property type="entry name" value="SAM_BOI-like_fungal"/>
    <property type="match status" value="1"/>
</dbReference>
<dbReference type="FunFam" id="1.10.150.50:FF:000082">
    <property type="entry name" value="Polarized growth protein boi2"/>
    <property type="match status" value="1"/>
</dbReference>
<feature type="region of interest" description="Disordered" evidence="4">
    <location>
        <begin position="911"/>
        <end position="1025"/>
    </location>
</feature>
<evidence type="ECO:0000256" key="2">
    <source>
        <dbReference type="ARBA" id="ARBA00023136"/>
    </source>
</evidence>
<dbReference type="GeneID" id="36540840"/>
<feature type="region of interest" description="Disordered" evidence="4">
    <location>
        <begin position="1503"/>
        <end position="1562"/>
    </location>
</feature>
<dbReference type="PANTHER" id="PTHR13315:SF1">
    <property type="entry name" value="PROTEIN TED1"/>
    <property type="match status" value="1"/>
</dbReference>
<dbReference type="PROSITE" id="PS50003">
    <property type="entry name" value="PH_DOMAIN"/>
    <property type="match status" value="1"/>
</dbReference>
<dbReference type="InterPro" id="IPR001452">
    <property type="entry name" value="SH3_domain"/>
</dbReference>
<organism evidence="9 10">
    <name type="scientific">Aspergillus campestris (strain IBT 28561)</name>
    <dbReference type="NCBI Taxonomy" id="1392248"/>
    <lineage>
        <taxon>Eukaryota</taxon>
        <taxon>Fungi</taxon>
        <taxon>Dikarya</taxon>
        <taxon>Ascomycota</taxon>
        <taxon>Pezizomycotina</taxon>
        <taxon>Eurotiomycetes</taxon>
        <taxon>Eurotiomycetidae</taxon>
        <taxon>Eurotiales</taxon>
        <taxon>Aspergillaceae</taxon>
        <taxon>Aspergillus</taxon>
        <taxon>Aspergillus subgen. Circumdati</taxon>
    </lineage>
</organism>
<feature type="domain" description="SH3" evidence="6">
    <location>
        <begin position="11"/>
        <end position="75"/>
    </location>
</feature>
<evidence type="ECO:0000313" key="9">
    <source>
        <dbReference type="EMBL" id="PKY06483.1"/>
    </source>
</evidence>
<dbReference type="InterPro" id="IPR001849">
    <property type="entry name" value="PH_domain"/>
</dbReference>
<dbReference type="PROSITE" id="PS50002">
    <property type="entry name" value="SH3"/>
    <property type="match status" value="1"/>
</dbReference>
<proteinExistence type="predicted"/>
<dbReference type="Gene3D" id="2.30.30.40">
    <property type="entry name" value="SH3 Domains"/>
    <property type="match status" value="1"/>
</dbReference>
<reference evidence="9" key="1">
    <citation type="submission" date="2016-12" db="EMBL/GenBank/DDBJ databases">
        <title>The genomes of Aspergillus section Nigri reveals drivers in fungal speciation.</title>
        <authorList>
            <consortium name="DOE Joint Genome Institute"/>
            <person name="Vesth T.C."/>
            <person name="Nybo J."/>
            <person name="Theobald S."/>
            <person name="Brandl J."/>
            <person name="Frisvad J.C."/>
            <person name="Nielsen K.F."/>
            <person name="Lyhne E.K."/>
            <person name="Kogle M.E."/>
            <person name="Kuo A."/>
            <person name="Riley R."/>
            <person name="Clum A."/>
            <person name="Nolan M."/>
            <person name="Lipzen A."/>
            <person name="Salamov A."/>
            <person name="Henrissat B."/>
            <person name="Wiebenga A."/>
            <person name="De vries R.P."/>
            <person name="Grigoriev I.V."/>
            <person name="Mortensen U.H."/>
            <person name="Andersen M.R."/>
            <person name="Baker S.E."/>
        </authorList>
    </citation>
    <scope>NUCLEOTIDE SEQUENCE</scope>
    <source>
        <strain evidence="9">IBT 28561</strain>
    </source>
</reference>
<keyword evidence="5" id="KW-1133">Transmembrane helix</keyword>
<feature type="compositionally biased region" description="Polar residues" evidence="4">
    <location>
        <begin position="211"/>
        <end position="228"/>
    </location>
</feature>
<dbReference type="InterPro" id="IPR036028">
    <property type="entry name" value="SH3-like_dom_sf"/>
</dbReference>
<feature type="compositionally biased region" description="Low complexity" evidence="4">
    <location>
        <begin position="573"/>
        <end position="589"/>
    </location>
</feature>
<keyword evidence="2 5" id="KW-0472">Membrane</keyword>
<dbReference type="Gene3D" id="2.30.29.30">
    <property type="entry name" value="Pleckstrin-homology domain (PH domain)/Phosphotyrosine-binding domain (PTB)"/>
    <property type="match status" value="1"/>
</dbReference>
<feature type="compositionally biased region" description="Basic and acidic residues" evidence="4">
    <location>
        <begin position="741"/>
        <end position="757"/>
    </location>
</feature>
<dbReference type="SMART" id="SM00326">
    <property type="entry name" value="SH3"/>
    <property type="match status" value="1"/>
</dbReference>
<evidence type="ECO:0008006" key="11">
    <source>
        <dbReference type="Google" id="ProtNLM"/>
    </source>
</evidence>
<evidence type="ECO:0000259" key="6">
    <source>
        <dbReference type="PROSITE" id="PS50002"/>
    </source>
</evidence>
<dbReference type="PROSITE" id="PS50105">
    <property type="entry name" value="SAM_DOMAIN"/>
    <property type="match status" value="1"/>
</dbReference>
<feature type="domain" description="PH" evidence="7">
    <location>
        <begin position="763"/>
        <end position="908"/>
    </location>
</feature>
<evidence type="ECO:0000256" key="5">
    <source>
        <dbReference type="SAM" id="Phobius"/>
    </source>
</evidence>
<dbReference type="InterPro" id="IPR033308">
    <property type="entry name" value="PGAP5/Cdc1/Ted1"/>
</dbReference>
<dbReference type="SUPFAM" id="SSF50729">
    <property type="entry name" value="PH domain-like"/>
    <property type="match status" value="1"/>
</dbReference>
<feature type="compositionally biased region" description="Polar residues" evidence="4">
    <location>
        <begin position="372"/>
        <end position="384"/>
    </location>
</feature>
<feature type="compositionally biased region" description="Low complexity" evidence="4">
    <location>
        <begin position="1542"/>
        <end position="1551"/>
    </location>
</feature>
<dbReference type="InterPro" id="IPR001660">
    <property type="entry name" value="SAM"/>
</dbReference>
<feature type="region of interest" description="Disordered" evidence="4">
    <location>
        <begin position="1666"/>
        <end position="1689"/>
    </location>
</feature>
<evidence type="ECO:0000256" key="4">
    <source>
        <dbReference type="SAM" id="MobiDB-lite"/>
    </source>
</evidence>